<feature type="transmembrane region" description="Helical" evidence="7">
    <location>
        <begin position="47"/>
        <end position="67"/>
    </location>
</feature>
<evidence type="ECO:0000256" key="5">
    <source>
        <dbReference type="ARBA" id="ARBA00022989"/>
    </source>
</evidence>
<evidence type="ECO:0000256" key="7">
    <source>
        <dbReference type="SAM" id="Phobius"/>
    </source>
</evidence>
<comment type="subcellular location">
    <subcellularLocation>
        <location evidence="1">Cell membrane</location>
        <topology evidence="1">Multi-pass membrane protein</topology>
    </subcellularLocation>
</comment>
<dbReference type="PANTHER" id="PTHR43266:SF2">
    <property type="entry name" value="MAJOR FACILITATOR SUPERFAMILY (MFS) PROFILE DOMAIN-CONTAINING PROTEIN"/>
    <property type="match status" value="1"/>
</dbReference>
<evidence type="ECO:0000256" key="3">
    <source>
        <dbReference type="ARBA" id="ARBA00022475"/>
    </source>
</evidence>
<feature type="transmembrane region" description="Helical" evidence="7">
    <location>
        <begin position="142"/>
        <end position="164"/>
    </location>
</feature>
<proteinExistence type="predicted"/>
<keyword evidence="6 7" id="KW-0472">Membrane</keyword>
<accession>A0A0G0T6I5</accession>
<keyword evidence="2" id="KW-0813">Transport</keyword>
<feature type="transmembrane region" description="Helical" evidence="7">
    <location>
        <begin position="358"/>
        <end position="378"/>
    </location>
</feature>
<feature type="transmembrane region" description="Helical" evidence="7">
    <location>
        <begin position="79"/>
        <end position="97"/>
    </location>
</feature>
<dbReference type="GO" id="GO:0022857">
    <property type="term" value="F:transmembrane transporter activity"/>
    <property type="evidence" value="ECO:0007669"/>
    <property type="project" value="InterPro"/>
</dbReference>
<keyword evidence="4 7" id="KW-0812">Transmembrane</keyword>
<evidence type="ECO:0000256" key="6">
    <source>
        <dbReference type="ARBA" id="ARBA00023136"/>
    </source>
</evidence>
<feature type="transmembrane region" description="Helical" evidence="7">
    <location>
        <begin position="21"/>
        <end position="41"/>
    </location>
</feature>
<dbReference type="Pfam" id="PF07690">
    <property type="entry name" value="MFS_1"/>
    <property type="match status" value="1"/>
</dbReference>
<feature type="transmembrane region" description="Helical" evidence="7">
    <location>
        <begin position="260"/>
        <end position="281"/>
    </location>
</feature>
<dbReference type="EMBL" id="LBZK01000023">
    <property type="protein sequence ID" value="KKR70341.1"/>
    <property type="molecule type" value="Genomic_DNA"/>
</dbReference>
<dbReference type="AlphaFoldDB" id="A0A0G0T6I5"/>
<dbReference type="STRING" id="1618563.UU12_C0023G0014"/>
<dbReference type="InterPro" id="IPR011701">
    <property type="entry name" value="MFS"/>
</dbReference>
<dbReference type="SUPFAM" id="SSF103473">
    <property type="entry name" value="MFS general substrate transporter"/>
    <property type="match status" value="1"/>
</dbReference>
<dbReference type="GO" id="GO:0005886">
    <property type="term" value="C:plasma membrane"/>
    <property type="evidence" value="ECO:0007669"/>
    <property type="project" value="UniProtKB-SubCell"/>
</dbReference>
<sequence>MPNDFKNIIAKSNFRYLWTSQILSQVTINIMNFLLLAKLYAVTGSSIATSLLWVAYALPALVFGPIGAATVDLVSRRKVLMIANLLQAITIFLTIFVNQQSIFILYAVVLIYSLLNQFYVPAESAYLPSTASKDDLPQANSIFFLTSQASLIFGFGFAGIIQRFIGFDGALILCSIFLFVAFVSTSLLKETTPGKKIPEEFEKALKAFFDSAIGGYVFIKENKSVLYPLLLLLGLQASLAIIVVSLPVIAVQILGISVNFSGVSIVIPAGIGAILGSIYIPRLIKNGYRKKQIIESALIGIMASVLLISLGVPVVPLFYRVIITPMLLVLAGFSFVSINLPTLTYLQSATPLWLRGRVFGNLYFLVTIVSVFPVLFSGAITELFGIRTMLSILALGTGAVLVYSKKHGDTMIKEKFVTGYNEK</sequence>
<evidence type="ECO:0000313" key="8">
    <source>
        <dbReference type="EMBL" id="KKR70341.1"/>
    </source>
</evidence>
<protein>
    <recommendedName>
        <fullName evidence="10">Major facilitator superfamily (MFS) profile domain-containing protein</fullName>
    </recommendedName>
</protein>
<feature type="transmembrane region" description="Helical" evidence="7">
    <location>
        <begin position="321"/>
        <end position="346"/>
    </location>
</feature>
<reference evidence="8 9" key="1">
    <citation type="journal article" date="2015" name="Nature">
        <title>rRNA introns, odd ribosomes, and small enigmatic genomes across a large radiation of phyla.</title>
        <authorList>
            <person name="Brown C.T."/>
            <person name="Hug L.A."/>
            <person name="Thomas B.C."/>
            <person name="Sharon I."/>
            <person name="Castelle C.J."/>
            <person name="Singh A."/>
            <person name="Wilkins M.J."/>
            <person name="Williams K.H."/>
            <person name="Banfield J.F."/>
        </authorList>
    </citation>
    <scope>NUCLEOTIDE SEQUENCE [LARGE SCALE GENOMIC DNA]</scope>
</reference>
<keyword evidence="3" id="KW-1003">Cell membrane</keyword>
<keyword evidence="5 7" id="KW-1133">Transmembrane helix</keyword>
<gene>
    <name evidence="8" type="ORF">UU12_C0023G0014</name>
</gene>
<evidence type="ECO:0000256" key="4">
    <source>
        <dbReference type="ARBA" id="ARBA00022692"/>
    </source>
</evidence>
<name>A0A0G0T6I5_9BACT</name>
<feature type="transmembrane region" description="Helical" evidence="7">
    <location>
        <begin position="229"/>
        <end position="254"/>
    </location>
</feature>
<feature type="transmembrane region" description="Helical" evidence="7">
    <location>
        <begin position="170"/>
        <end position="188"/>
    </location>
</feature>
<dbReference type="CDD" id="cd06173">
    <property type="entry name" value="MFS_MefA_like"/>
    <property type="match status" value="1"/>
</dbReference>
<dbReference type="Gene3D" id="1.20.1250.20">
    <property type="entry name" value="MFS general substrate transporter like domains"/>
    <property type="match status" value="1"/>
</dbReference>
<feature type="transmembrane region" description="Helical" evidence="7">
    <location>
        <begin position="384"/>
        <end position="403"/>
    </location>
</feature>
<feature type="transmembrane region" description="Helical" evidence="7">
    <location>
        <begin position="103"/>
        <end position="122"/>
    </location>
</feature>
<evidence type="ECO:0008006" key="10">
    <source>
        <dbReference type="Google" id="ProtNLM"/>
    </source>
</evidence>
<feature type="transmembrane region" description="Helical" evidence="7">
    <location>
        <begin position="293"/>
        <end position="315"/>
    </location>
</feature>
<dbReference type="PANTHER" id="PTHR43266">
    <property type="entry name" value="MACROLIDE-EFFLUX PROTEIN"/>
    <property type="match status" value="1"/>
</dbReference>
<comment type="caution">
    <text evidence="8">The sequence shown here is derived from an EMBL/GenBank/DDBJ whole genome shotgun (WGS) entry which is preliminary data.</text>
</comment>
<dbReference type="InterPro" id="IPR036259">
    <property type="entry name" value="MFS_trans_sf"/>
</dbReference>
<organism evidence="8 9">
    <name type="scientific">Candidatus Woesebacteria bacterium GW2011_GWA2_40_7b</name>
    <dbReference type="NCBI Taxonomy" id="1618563"/>
    <lineage>
        <taxon>Bacteria</taxon>
        <taxon>Candidatus Woeseibacteriota</taxon>
    </lineage>
</organism>
<evidence type="ECO:0000256" key="2">
    <source>
        <dbReference type="ARBA" id="ARBA00022448"/>
    </source>
</evidence>
<evidence type="ECO:0000256" key="1">
    <source>
        <dbReference type="ARBA" id="ARBA00004651"/>
    </source>
</evidence>
<dbReference type="Proteomes" id="UP000034562">
    <property type="component" value="Unassembled WGS sequence"/>
</dbReference>
<evidence type="ECO:0000313" key="9">
    <source>
        <dbReference type="Proteomes" id="UP000034562"/>
    </source>
</evidence>